<keyword evidence="6 8" id="KW-1133">Transmembrane helix</keyword>
<evidence type="ECO:0000256" key="4">
    <source>
        <dbReference type="ARBA" id="ARBA00022475"/>
    </source>
</evidence>
<dbReference type="Proteomes" id="UP001147830">
    <property type="component" value="Unassembled WGS sequence"/>
</dbReference>
<reference evidence="9" key="1">
    <citation type="journal article" date="2022" name="Front. Microbiol.">
        <title>Genome-based taxonomic rearrangement of Oceanobacter-related bacteria including the description of Thalassolituus hydrocarbonoclasticus sp. nov. and Thalassolituus pacificus sp. nov. and emended description of the genus Thalassolituus.</title>
        <authorList>
            <person name="Dong C."/>
            <person name="Wei L."/>
            <person name="Wang J."/>
            <person name="Lai Q."/>
            <person name="Huang Z."/>
            <person name="Shao Z."/>
        </authorList>
    </citation>
    <scope>NUCLEOTIDE SEQUENCE</scope>
    <source>
        <strain evidence="9">59MF3M-4</strain>
    </source>
</reference>
<reference evidence="9" key="2">
    <citation type="submission" date="2022-08" db="EMBL/GenBank/DDBJ databases">
        <authorList>
            <person name="Dong C."/>
        </authorList>
    </citation>
    <scope>NUCLEOTIDE SEQUENCE</scope>
    <source>
        <strain evidence="9">59MF3M-4</strain>
    </source>
</reference>
<feature type="transmembrane region" description="Helical" evidence="8">
    <location>
        <begin position="12"/>
        <end position="41"/>
    </location>
</feature>
<protein>
    <recommendedName>
        <fullName evidence="8">Probable membrane transporter protein</fullName>
    </recommendedName>
</protein>
<evidence type="ECO:0000313" key="10">
    <source>
        <dbReference type="Proteomes" id="UP001147830"/>
    </source>
</evidence>
<dbReference type="PANTHER" id="PTHR30269:SF37">
    <property type="entry name" value="MEMBRANE TRANSPORTER PROTEIN"/>
    <property type="match status" value="1"/>
</dbReference>
<keyword evidence="4 8" id="KW-1003">Cell membrane</keyword>
<evidence type="ECO:0000256" key="2">
    <source>
        <dbReference type="ARBA" id="ARBA00009142"/>
    </source>
</evidence>
<evidence type="ECO:0000256" key="7">
    <source>
        <dbReference type="ARBA" id="ARBA00023136"/>
    </source>
</evidence>
<dbReference type="InterPro" id="IPR052017">
    <property type="entry name" value="TSUP"/>
</dbReference>
<dbReference type="EMBL" id="JAOANI010000009">
    <property type="protein sequence ID" value="MCT7357870.1"/>
    <property type="molecule type" value="Genomic_DNA"/>
</dbReference>
<keyword evidence="5 8" id="KW-0812">Transmembrane</keyword>
<evidence type="ECO:0000256" key="5">
    <source>
        <dbReference type="ARBA" id="ARBA00022692"/>
    </source>
</evidence>
<feature type="transmembrane region" description="Helical" evidence="8">
    <location>
        <begin position="212"/>
        <end position="229"/>
    </location>
</feature>
<feature type="transmembrane region" description="Helical" evidence="8">
    <location>
        <begin position="146"/>
        <end position="175"/>
    </location>
</feature>
<name>A0A9X2WCN7_9GAMM</name>
<keyword evidence="3" id="KW-0813">Transport</keyword>
<organism evidence="9 10">
    <name type="scientific">Thalassolituus pacificus</name>
    <dbReference type="NCBI Taxonomy" id="2975440"/>
    <lineage>
        <taxon>Bacteria</taxon>
        <taxon>Pseudomonadati</taxon>
        <taxon>Pseudomonadota</taxon>
        <taxon>Gammaproteobacteria</taxon>
        <taxon>Oceanospirillales</taxon>
        <taxon>Oceanospirillaceae</taxon>
        <taxon>Thalassolituus</taxon>
    </lineage>
</organism>
<accession>A0A9X2WCN7</accession>
<proteinExistence type="inferred from homology"/>
<comment type="similarity">
    <text evidence="2 8">Belongs to the 4-toluene sulfonate uptake permease (TSUP) (TC 2.A.102) family.</text>
</comment>
<keyword evidence="7 8" id="KW-0472">Membrane</keyword>
<evidence type="ECO:0000313" key="9">
    <source>
        <dbReference type="EMBL" id="MCT7357870.1"/>
    </source>
</evidence>
<comment type="caution">
    <text evidence="9">The sequence shown here is derived from an EMBL/GenBank/DDBJ whole genome shotgun (WGS) entry which is preliminary data.</text>
</comment>
<dbReference type="AlphaFoldDB" id="A0A9X2WCN7"/>
<evidence type="ECO:0000256" key="8">
    <source>
        <dbReference type="RuleBase" id="RU363041"/>
    </source>
</evidence>
<dbReference type="PANTHER" id="PTHR30269">
    <property type="entry name" value="TRANSMEMBRANE PROTEIN YFCA"/>
    <property type="match status" value="1"/>
</dbReference>
<evidence type="ECO:0000256" key="6">
    <source>
        <dbReference type="ARBA" id="ARBA00022989"/>
    </source>
</evidence>
<dbReference type="GO" id="GO:0005886">
    <property type="term" value="C:plasma membrane"/>
    <property type="evidence" value="ECO:0007669"/>
    <property type="project" value="UniProtKB-SubCell"/>
</dbReference>
<feature type="transmembrane region" description="Helical" evidence="8">
    <location>
        <begin position="84"/>
        <end position="102"/>
    </location>
</feature>
<sequence length="264" mass="27814">MSGVYLDNVVDLTFLAIAVLGVLLTGIAKSGFGGGIGVVAVPMMAPFIGGEQAIGILLPILLLMDLMTLRVYRRHLSFALVKPVLPGILIGITAGSLLLGVVSERGVQALIGLMGFWVLAQKRWPWMAGRRPVVAGEVQPQGASALQGGLLGGLAGIGSALAHAGAAPLQAYFLLGKLNKESFLAQITLAIGLMNAIKLLPYGMLGLLNFDIGWLTLLLVPVAFVGIYLGRWLSKRIDGDVFFKVMMWLLAGNSTWLLGQAVIG</sequence>
<feature type="transmembrane region" description="Helical" evidence="8">
    <location>
        <begin position="182"/>
        <end position="200"/>
    </location>
</feature>
<dbReference type="Pfam" id="PF01925">
    <property type="entry name" value="TauE"/>
    <property type="match status" value="1"/>
</dbReference>
<dbReference type="RefSeq" id="WP_260974798.1">
    <property type="nucleotide sequence ID" value="NZ_JAOANI010000009.1"/>
</dbReference>
<evidence type="ECO:0000256" key="3">
    <source>
        <dbReference type="ARBA" id="ARBA00022448"/>
    </source>
</evidence>
<feature type="transmembrane region" description="Helical" evidence="8">
    <location>
        <begin position="241"/>
        <end position="263"/>
    </location>
</feature>
<dbReference type="InterPro" id="IPR002781">
    <property type="entry name" value="TM_pro_TauE-like"/>
</dbReference>
<comment type="subcellular location">
    <subcellularLocation>
        <location evidence="1 8">Cell membrane</location>
        <topology evidence="1 8">Multi-pass membrane protein</topology>
    </subcellularLocation>
</comment>
<keyword evidence="10" id="KW-1185">Reference proteome</keyword>
<gene>
    <name evidence="9" type="ORF">NYR02_02395</name>
</gene>
<evidence type="ECO:0000256" key="1">
    <source>
        <dbReference type="ARBA" id="ARBA00004651"/>
    </source>
</evidence>